<dbReference type="Proteomes" id="UP000782312">
    <property type="component" value="Unassembled WGS sequence"/>
</dbReference>
<sequence length="204" mass="22397">MPNDPGFQRRVLRRALILLEAGSGPVLESYDEDAPGSGSDASGWACPVDLRPRPQPLDDPTGHLTALLGEMRMLGKWYDLGREKRGRSTVGVSGLKPEQAARHIVSYLAGQPEENPRPGMSPATLLKLACEDLRAFYTEAVVSQPGSPTPQEVSEWFWGQTQAGWLFLALPAVLARIPDKATQMVGERMVVPYAQRHRLKDKGI</sequence>
<reference evidence="2" key="1">
    <citation type="submission" date="2020-07" db="EMBL/GenBank/DDBJ databases">
        <title>Huge and variable diversity of episymbiotic CPR bacteria and DPANN archaea in groundwater ecosystems.</title>
        <authorList>
            <person name="He C.Y."/>
            <person name="Keren R."/>
            <person name="Whittaker M."/>
            <person name="Farag I.F."/>
            <person name="Doudna J."/>
            <person name="Cate J.H.D."/>
            <person name="Banfield J.F."/>
        </authorList>
    </citation>
    <scope>NUCLEOTIDE SEQUENCE</scope>
    <source>
        <strain evidence="2">NC_groundwater_763_Ag_S-0.2um_68_21</strain>
    </source>
</reference>
<evidence type="ECO:0000256" key="1">
    <source>
        <dbReference type="SAM" id="MobiDB-lite"/>
    </source>
</evidence>
<proteinExistence type="predicted"/>
<dbReference type="AlphaFoldDB" id="A0A932I0I1"/>
<gene>
    <name evidence="2" type="ORF">HYZ11_12605</name>
</gene>
<name>A0A932I0I1_UNCTE</name>
<protein>
    <submittedName>
        <fullName evidence="2">Uncharacterized protein</fullName>
    </submittedName>
</protein>
<accession>A0A932I0I1</accession>
<feature type="region of interest" description="Disordered" evidence="1">
    <location>
        <begin position="27"/>
        <end position="59"/>
    </location>
</feature>
<organism evidence="2 3">
    <name type="scientific">Tectimicrobiota bacterium</name>
    <dbReference type="NCBI Taxonomy" id="2528274"/>
    <lineage>
        <taxon>Bacteria</taxon>
        <taxon>Pseudomonadati</taxon>
        <taxon>Nitrospinota/Tectimicrobiota group</taxon>
        <taxon>Candidatus Tectimicrobiota</taxon>
    </lineage>
</organism>
<evidence type="ECO:0000313" key="2">
    <source>
        <dbReference type="EMBL" id="MBI3128438.1"/>
    </source>
</evidence>
<comment type="caution">
    <text evidence="2">The sequence shown here is derived from an EMBL/GenBank/DDBJ whole genome shotgun (WGS) entry which is preliminary data.</text>
</comment>
<evidence type="ECO:0000313" key="3">
    <source>
        <dbReference type="Proteomes" id="UP000782312"/>
    </source>
</evidence>
<dbReference type="EMBL" id="JACPUR010000030">
    <property type="protein sequence ID" value="MBI3128438.1"/>
    <property type="molecule type" value="Genomic_DNA"/>
</dbReference>